<organism evidence="1">
    <name type="scientific">marine sediment metagenome</name>
    <dbReference type="NCBI Taxonomy" id="412755"/>
    <lineage>
        <taxon>unclassified sequences</taxon>
        <taxon>metagenomes</taxon>
        <taxon>ecological metagenomes</taxon>
    </lineage>
</organism>
<gene>
    <name evidence="1" type="ORF">S01H4_56940</name>
</gene>
<sequence length="163" mass="18011">MVIVAIAMLTVLCTGSAQAIEIDWPEPNWPGIFDSNVLLTLHLQMDPSDWDTILHDSPDANGCIDEPIEVPAWFWLEGEEDLKIKVSVRRKNGSAFPNEADPQKVALKIDINQYYPEDPCAATIWHGLKKLSLKVNSDAIADVVSEGLSCNLHRMASAPSPMM</sequence>
<evidence type="ECO:0000313" key="1">
    <source>
        <dbReference type="EMBL" id="GAH17020.1"/>
    </source>
</evidence>
<dbReference type="AlphaFoldDB" id="X1E9J6"/>
<protein>
    <submittedName>
        <fullName evidence="1">Uncharacterized protein</fullName>
    </submittedName>
</protein>
<dbReference type="EMBL" id="BART01033060">
    <property type="protein sequence ID" value="GAH17020.1"/>
    <property type="molecule type" value="Genomic_DNA"/>
</dbReference>
<reference evidence="1" key="1">
    <citation type="journal article" date="2014" name="Front. Microbiol.">
        <title>High frequency of phylogenetically diverse reductive dehalogenase-homologous genes in deep subseafloor sedimentary metagenomes.</title>
        <authorList>
            <person name="Kawai M."/>
            <person name="Futagami T."/>
            <person name="Toyoda A."/>
            <person name="Takaki Y."/>
            <person name="Nishi S."/>
            <person name="Hori S."/>
            <person name="Arai W."/>
            <person name="Tsubouchi T."/>
            <person name="Morono Y."/>
            <person name="Uchiyama I."/>
            <person name="Ito T."/>
            <person name="Fujiyama A."/>
            <person name="Inagaki F."/>
            <person name="Takami H."/>
        </authorList>
    </citation>
    <scope>NUCLEOTIDE SEQUENCE</scope>
    <source>
        <strain evidence="1">Expedition CK06-06</strain>
    </source>
</reference>
<comment type="caution">
    <text evidence="1">The sequence shown here is derived from an EMBL/GenBank/DDBJ whole genome shotgun (WGS) entry which is preliminary data.</text>
</comment>
<accession>X1E9J6</accession>
<name>X1E9J6_9ZZZZ</name>
<proteinExistence type="predicted"/>